<feature type="domain" description="Enoyl reductase (ER)" evidence="1">
    <location>
        <begin position="10"/>
        <end position="320"/>
    </location>
</feature>
<dbReference type="Pfam" id="PF08240">
    <property type="entry name" value="ADH_N"/>
    <property type="match status" value="1"/>
</dbReference>
<dbReference type="InterPro" id="IPR052733">
    <property type="entry name" value="Chloroplast_QOR"/>
</dbReference>
<dbReference type="Proteomes" id="UP000616839">
    <property type="component" value="Unassembled WGS sequence"/>
</dbReference>
<proteinExistence type="predicted"/>
<sequence>MRAIVQERYGDVDTLELREVDPPVPGPDQVLVRVRAAGVDRGTWHLMTGLPLVARLGLGLRRPKWPTPGRDLAGVVDAVGEGVTRFAIGDEVFGTAGGSFADLAVAPEKRLALKPAALSFEEAAAVPVSAMTALQGLRRVGRVRAGQSVLVTGASGGVGSYAVQLAKAFGAEVTGEASGAKLDLVRSLGADHVIDYTTEELGADGRRYDLVLDIAGQRPLRRMRRLVTPRGTLVIVGGENGERWLGGIHRQLGALLLSPFVRQRLASFVSSENAADLETLADLAEQGAFRPALDQTFPLEAAAKAISHLASGHARGKIVVVP</sequence>
<dbReference type="EMBL" id="JACYXZ010000003">
    <property type="protein sequence ID" value="MBD8870335.1"/>
    <property type="molecule type" value="Genomic_DNA"/>
</dbReference>
<dbReference type="RefSeq" id="WP_192143648.1">
    <property type="nucleotide sequence ID" value="NZ_JACYXZ010000003.1"/>
</dbReference>
<dbReference type="GO" id="GO:0016491">
    <property type="term" value="F:oxidoreductase activity"/>
    <property type="evidence" value="ECO:0007669"/>
    <property type="project" value="InterPro"/>
</dbReference>
<dbReference type="Gene3D" id="3.90.180.10">
    <property type="entry name" value="Medium-chain alcohol dehydrogenases, catalytic domain"/>
    <property type="match status" value="1"/>
</dbReference>
<dbReference type="InterPro" id="IPR002364">
    <property type="entry name" value="Quin_OxRdtase/zeta-crystal_CS"/>
</dbReference>
<organism evidence="2 3">
    <name type="scientific">Nocardioides donggukensis</name>
    <dbReference type="NCBI Taxonomy" id="2774019"/>
    <lineage>
        <taxon>Bacteria</taxon>
        <taxon>Bacillati</taxon>
        <taxon>Actinomycetota</taxon>
        <taxon>Actinomycetes</taxon>
        <taxon>Propionibacteriales</taxon>
        <taxon>Nocardioidaceae</taxon>
        <taxon>Nocardioides</taxon>
    </lineage>
</organism>
<keyword evidence="3" id="KW-1185">Reference proteome</keyword>
<accession>A0A927K713</accession>
<reference evidence="2" key="1">
    <citation type="submission" date="2020-09" db="EMBL/GenBank/DDBJ databases">
        <title>Nocardioides sp. strain MJB4 16S ribosomal RNA gene Genome sequencing and assembly.</title>
        <authorList>
            <person name="Kim I."/>
        </authorList>
    </citation>
    <scope>NUCLEOTIDE SEQUENCE</scope>
    <source>
        <strain evidence="2">MJB4</strain>
    </source>
</reference>
<evidence type="ECO:0000313" key="2">
    <source>
        <dbReference type="EMBL" id="MBD8870335.1"/>
    </source>
</evidence>
<comment type="caution">
    <text evidence="2">The sequence shown here is derived from an EMBL/GenBank/DDBJ whole genome shotgun (WGS) entry which is preliminary data.</text>
</comment>
<dbReference type="InterPro" id="IPR013154">
    <property type="entry name" value="ADH-like_N"/>
</dbReference>
<dbReference type="CDD" id="cd08267">
    <property type="entry name" value="MDR1"/>
    <property type="match status" value="1"/>
</dbReference>
<dbReference type="InterPro" id="IPR036291">
    <property type="entry name" value="NAD(P)-bd_dom_sf"/>
</dbReference>
<evidence type="ECO:0000259" key="1">
    <source>
        <dbReference type="SMART" id="SM00829"/>
    </source>
</evidence>
<dbReference type="InterPro" id="IPR011032">
    <property type="entry name" value="GroES-like_sf"/>
</dbReference>
<dbReference type="Pfam" id="PF13602">
    <property type="entry name" value="ADH_zinc_N_2"/>
    <property type="match status" value="1"/>
</dbReference>
<dbReference type="InterPro" id="IPR020843">
    <property type="entry name" value="ER"/>
</dbReference>
<protein>
    <submittedName>
        <fullName evidence="2">NAD(P)-dependent alcohol dehydrogenase</fullName>
    </submittedName>
</protein>
<dbReference type="AlphaFoldDB" id="A0A927K713"/>
<dbReference type="SUPFAM" id="SSF50129">
    <property type="entry name" value="GroES-like"/>
    <property type="match status" value="1"/>
</dbReference>
<dbReference type="PANTHER" id="PTHR44013">
    <property type="entry name" value="ZINC-TYPE ALCOHOL DEHYDROGENASE-LIKE PROTEIN C16A3.02C"/>
    <property type="match status" value="1"/>
</dbReference>
<dbReference type="SMART" id="SM00829">
    <property type="entry name" value="PKS_ER"/>
    <property type="match status" value="1"/>
</dbReference>
<evidence type="ECO:0000313" key="3">
    <source>
        <dbReference type="Proteomes" id="UP000616839"/>
    </source>
</evidence>
<name>A0A927K713_9ACTN</name>
<dbReference type="SUPFAM" id="SSF51735">
    <property type="entry name" value="NAD(P)-binding Rossmann-fold domains"/>
    <property type="match status" value="1"/>
</dbReference>
<dbReference type="PANTHER" id="PTHR44013:SF1">
    <property type="entry name" value="ZINC-TYPE ALCOHOL DEHYDROGENASE-LIKE PROTEIN C16A3.02C"/>
    <property type="match status" value="1"/>
</dbReference>
<dbReference type="PROSITE" id="PS01162">
    <property type="entry name" value="QOR_ZETA_CRYSTAL"/>
    <property type="match status" value="1"/>
</dbReference>
<gene>
    <name evidence="2" type="ORF">IE331_11930</name>
</gene>
<dbReference type="GO" id="GO:0008270">
    <property type="term" value="F:zinc ion binding"/>
    <property type="evidence" value="ECO:0007669"/>
    <property type="project" value="InterPro"/>
</dbReference>
<dbReference type="Gene3D" id="3.40.50.720">
    <property type="entry name" value="NAD(P)-binding Rossmann-like Domain"/>
    <property type="match status" value="1"/>
</dbReference>